<evidence type="ECO:0000313" key="3">
    <source>
        <dbReference type="EMBL" id="TCS79616.1"/>
    </source>
</evidence>
<dbReference type="PANTHER" id="PTHR45228:SF1">
    <property type="entry name" value="CYCLIC DI-GMP PHOSPHODIESTERASE TM_0186"/>
    <property type="match status" value="1"/>
</dbReference>
<dbReference type="InterPro" id="IPR003607">
    <property type="entry name" value="HD/PDEase_dom"/>
</dbReference>
<evidence type="ECO:0000259" key="2">
    <source>
        <dbReference type="PROSITE" id="PS51832"/>
    </source>
</evidence>
<dbReference type="InterPro" id="IPR052020">
    <property type="entry name" value="Cyclic_di-GMP/3'3'-cGAMP_PDE"/>
</dbReference>
<dbReference type="SUPFAM" id="SSF109604">
    <property type="entry name" value="HD-domain/PDEase-like"/>
    <property type="match status" value="1"/>
</dbReference>
<protein>
    <submittedName>
        <fullName evidence="3">Diguanylate cyclase (GGDEF)-like protein</fullName>
    </submittedName>
</protein>
<dbReference type="EMBL" id="SMAA01000006">
    <property type="protein sequence ID" value="TCS79616.1"/>
    <property type="molecule type" value="Genomic_DNA"/>
</dbReference>
<name>A0A4R3K9B1_9FIRM</name>
<dbReference type="Gene3D" id="3.30.70.270">
    <property type="match status" value="1"/>
</dbReference>
<gene>
    <name evidence="3" type="ORF">EDC37_10631</name>
</gene>
<dbReference type="CDD" id="cd01949">
    <property type="entry name" value="GGDEF"/>
    <property type="match status" value="1"/>
</dbReference>
<dbReference type="PANTHER" id="PTHR45228">
    <property type="entry name" value="CYCLIC DI-GMP PHOSPHODIESTERASE TM_0186-RELATED"/>
    <property type="match status" value="1"/>
</dbReference>
<feature type="domain" description="HD-GYP" evidence="2">
    <location>
        <begin position="115"/>
        <end position="310"/>
    </location>
</feature>
<dbReference type="Pfam" id="PF13487">
    <property type="entry name" value="HD_5"/>
    <property type="match status" value="1"/>
</dbReference>
<dbReference type="RefSeq" id="WP_196589765.1">
    <property type="nucleotide sequence ID" value="NZ_SMAA01000006.1"/>
</dbReference>
<dbReference type="InterPro" id="IPR043128">
    <property type="entry name" value="Rev_trsase/Diguanyl_cyclase"/>
</dbReference>
<dbReference type="InterPro" id="IPR000160">
    <property type="entry name" value="GGDEF_dom"/>
</dbReference>
<dbReference type="InterPro" id="IPR037522">
    <property type="entry name" value="HD_GYP_dom"/>
</dbReference>
<dbReference type="SMART" id="SM00267">
    <property type="entry name" value="GGDEF"/>
    <property type="match status" value="1"/>
</dbReference>
<dbReference type="AlphaFoldDB" id="A0A4R3K9B1"/>
<organism evidence="3 4">
    <name type="scientific">Pectinatus cerevisiiphilus</name>
    <dbReference type="NCBI Taxonomy" id="86956"/>
    <lineage>
        <taxon>Bacteria</taxon>
        <taxon>Bacillati</taxon>
        <taxon>Bacillota</taxon>
        <taxon>Negativicutes</taxon>
        <taxon>Selenomonadales</taxon>
        <taxon>Selenomonadaceae</taxon>
        <taxon>Pectinatus</taxon>
    </lineage>
</organism>
<comment type="caution">
    <text evidence="3">The sequence shown here is derived from an EMBL/GenBank/DDBJ whole genome shotgun (WGS) entry which is preliminary data.</text>
</comment>
<reference evidence="3 4" key="1">
    <citation type="submission" date="2019-03" db="EMBL/GenBank/DDBJ databases">
        <title>Genomic Encyclopedia of Type Strains, Phase IV (KMG-IV): sequencing the most valuable type-strain genomes for metagenomic binning, comparative biology and taxonomic classification.</title>
        <authorList>
            <person name="Goeker M."/>
        </authorList>
    </citation>
    <scope>NUCLEOTIDE SEQUENCE [LARGE SCALE GENOMIC DNA]</scope>
    <source>
        <strain evidence="3 4">DSM 20467</strain>
    </source>
</reference>
<dbReference type="PROSITE" id="PS51832">
    <property type="entry name" value="HD_GYP"/>
    <property type="match status" value="1"/>
</dbReference>
<dbReference type="Proteomes" id="UP000295188">
    <property type="component" value="Unassembled WGS sequence"/>
</dbReference>
<sequence length="315" mass="36088">MICDIDSLKLINDSMGHSTGDELIKSAVRILFSCISKGDSLFRIGGDEFVIISMKQDMAMLKEKIKEAVKTHNKLHSGIYLSMSLGWQEFTEKNSVQEIFNFADNNMYKEKLYNTPRVRENIITNILSILATEDHFNHNNVPLLTYLLKIFAAKLNLSTSVINRLNKLALVYNIGIIGISKSILNQKGLLSEKDQMELRRHCEIGFRILNMSMRYSEIADSVLKHHENWDGTGYPLGLRGYDIPSDCRIFRLAKDFHLMILQKLPNTVEDYENLLTNIKNGSGKIYDPSLTKIFIEVLETNKKEIITYICNISQK</sequence>
<dbReference type="Gene3D" id="1.10.3210.10">
    <property type="entry name" value="Hypothetical protein af1432"/>
    <property type="match status" value="1"/>
</dbReference>
<dbReference type="SUPFAM" id="SSF55073">
    <property type="entry name" value="Nucleotide cyclase"/>
    <property type="match status" value="1"/>
</dbReference>
<dbReference type="InterPro" id="IPR029787">
    <property type="entry name" value="Nucleotide_cyclase"/>
</dbReference>
<keyword evidence="4" id="KW-1185">Reference proteome</keyword>
<dbReference type="Pfam" id="PF00990">
    <property type="entry name" value="GGDEF"/>
    <property type="match status" value="1"/>
</dbReference>
<evidence type="ECO:0000259" key="1">
    <source>
        <dbReference type="PROSITE" id="PS50887"/>
    </source>
</evidence>
<dbReference type="NCBIfam" id="TIGR00254">
    <property type="entry name" value="GGDEF"/>
    <property type="match status" value="1"/>
</dbReference>
<evidence type="ECO:0000313" key="4">
    <source>
        <dbReference type="Proteomes" id="UP000295188"/>
    </source>
</evidence>
<proteinExistence type="predicted"/>
<dbReference type="PROSITE" id="PS50887">
    <property type="entry name" value="GGDEF"/>
    <property type="match status" value="1"/>
</dbReference>
<accession>A0A4R3K9B1</accession>
<dbReference type="CDD" id="cd00077">
    <property type="entry name" value="HDc"/>
    <property type="match status" value="1"/>
</dbReference>
<feature type="domain" description="GGDEF" evidence="1">
    <location>
        <begin position="1"/>
        <end position="121"/>
    </location>
</feature>